<reference evidence="1" key="1">
    <citation type="submission" date="2023-04" db="EMBL/GenBank/DDBJ databases">
        <title>Draft Genome sequencing of Naganishia species isolated from polar environments using Oxford Nanopore Technology.</title>
        <authorList>
            <person name="Leo P."/>
            <person name="Venkateswaran K."/>
        </authorList>
    </citation>
    <scope>NUCLEOTIDE SEQUENCE</scope>
    <source>
        <strain evidence="1">MNA-CCFEE 5423</strain>
    </source>
</reference>
<evidence type="ECO:0000313" key="2">
    <source>
        <dbReference type="Proteomes" id="UP001227268"/>
    </source>
</evidence>
<dbReference type="Proteomes" id="UP001227268">
    <property type="component" value="Unassembled WGS sequence"/>
</dbReference>
<sequence>MATHTTANNVNNNTMAPVATHDTSRTAAMQPEPVLHEKKGLFGRRHHQQQAPVDARQSVAPHGPYGKNFHFGQWLKLNILDLITFAAMGAIGLGVYEANPAPTRNFPIYNNNSEVVYPQFAYPNLTSSRISHFQIPIYAAALIAFFVPFVFFVLFQIRHRSPEMLLGASMGLLEGLITAAVFQGGLRPHFLDVCKPDLTRQTGTGFMGYMYTRAVCTGDEKQINDSLESWMSGHSTAAFAGLIYLFFYFNAQFKVMSDHRGAYWKYVLTIAPVCGAVLIAASLTVDEYHNWYDCVGGALTGTFCAFIAYRKTYASIWDFRFNHILLPRSTSLFHRHASEGMLSKFSYNVEEALIQRPFTNEGGWRLESPYGGAPSDAVGVGAGGNAGALPTTQPISYAPESHFAKPAHGSTMV</sequence>
<accession>A0ACC2V8L6</accession>
<proteinExistence type="predicted"/>
<evidence type="ECO:0000313" key="1">
    <source>
        <dbReference type="EMBL" id="KAJ9095695.1"/>
    </source>
</evidence>
<name>A0ACC2V8L6_9TREE</name>
<keyword evidence="2" id="KW-1185">Reference proteome</keyword>
<organism evidence="1 2">
    <name type="scientific">Naganishia friedmannii</name>
    <dbReference type="NCBI Taxonomy" id="89922"/>
    <lineage>
        <taxon>Eukaryota</taxon>
        <taxon>Fungi</taxon>
        <taxon>Dikarya</taxon>
        <taxon>Basidiomycota</taxon>
        <taxon>Agaricomycotina</taxon>
        <taxon>Tremellomycetes</taxon>
        <taxon>Filobasidiales</taxon>
        <taxon>Filobasidiaceae</taxon>
        <taxon>Naganishia</taxon>
    </lineage>
</organism>
<comment type="caution">
    <text evidence="1">The sequence shown here is derived from an EMBL/GenBank/DDBJ whole genome shotgun (WGS) entry which is preliminary data.</text>
</comment>
<dbReference type="EMBL" id="JASBWT010000021">
    <property type="protein sequence ID" value="KAJ9095695.1"/>
    <property type="molecule type" value="Genomic_DNA"/>
</dbReference>
<protein>
    <submittedName>
        <fullName evidence="1">Uncharacterized protein</fullName>
    </submittedName>
</protein>
<gene>
    <name evidence="1" type="ORF">QFC21_005567</name>
</gene>